<name>A0A4U9HY21_9ENTR</name>
<dbReference type="EMBL" id="LR590464">
    <property type="protein sequence ID" value="VTP67529.1"/>
    <property type="molecule type" value="Genomic_DNA"/>
</dbReference>
<evidence type="ECO:0000313" key="2">
    <source>
        <dbReference type="EMBL" id="VTP67529.1"/>
    </source>
</evidence>
<dbReference type="EC" id="3.5.1.-" evidence="2"/>
<organism evidence="2 3">
    <name type="scientific">Leclercia adecarboxylata</name>
    <dbReference type="NCBI Taxonomy" id="83655"/>
    <lineage>
        <taxon>Bacteria</taxon>
        <taxon>Pseudomonadati</taxon>
        <taxon>Pseudomonadota</taxon>
        <taxon>Gammaproteobacteria</taxon>
        <taxon>Enterobacterales</taxon>
        <taxon>Enterobacteriaceae</taxon>
        <taxon>Leclercia</taxon>
    </lineage>
</organism>
<dbReference type="AlphaFoldDB" id="A0A4U9HY21"/>
<dbReference type="Gene3D" id="3.40.630.10">
    <property type="entry name" value="Zn peptidases"/>
    <property type="match status" value="1"/>
</dbReference>
<protein>
    <submittedName>
        <fullName evidence="2">Indole-3-acetyl-aspartic acid hydrolase</fullName>
        <ecNumber evidence="2">3.5.1.-</ecNumber>
    </submittedName>
</protein>
<keyword evidence="2" id="KW-0378">Hydrolase</keyword>
<feature type="region of interest" description="Disordered" evidence="1">
    <location>
        <begin position="68"/>
        <end position="101"/>
    </location>
</feature>
<dbReference type="Proteomes" id="UP000310719">
    <property type="component" value="Chromosome"/>
</dbReference>
<dbReference type="GO" id="GO:0016787">
    <property type="term" value="F:hydrolase activity"/>
    <property type="evidence" value="ECO:0007669"/>
    <property type="project" value="UniProtKB-KW"/>
</dbReference>
<dbReference type="SUPFAM" id="SSF53187">
    <property type="entry name" value="Zn-dependent exopeptidases"/>
    <property type="match status" value="1"/>
</dbReference>
<evidence type="ECO:0000256" key="1">
    <source>
        <dbReference type="SAM" id="MobiDB-lite"/>
    </source>
</evidence>
<gene>
    <name evidence="2" type="primary">iaaH_3</name>
    <name evidence="2" type="ORF">NCTC13032_03093</name>
</gene>
<accession>A0A4U9HY21</accession>
<sequence length="101" mass="11268">MHTLAQELQTLFPQLTAWRRDFHHYAESGWVEFRTAAKVAEILEQLGYDLAMGRDVVDADSRMGLPDEATLLRPLPAPDSKARRKNGSAPLRAGLPGLSLR</sequence>
<proteinExistence type="predicted"/>
<reference evidence="2 3" key="1">
    <citation type="submission" date="2019-05" db="EMBL/GenBank/DDBJ databases">
        <authorList>
            <consortium name="Pathogen Informatics"/>
        </authorList>
    </citation>
    <scope>NUCLEOTIDE SEQUENCE [LARGE SCALE GENOMIC DNA]</scope>
    <source>
        <strain evidence="2 3">NCTC13032</strain>
    </source>
</reference>
<evidence type="ECO:0000313" key="3">
    <source>
        <dbReference type="Proteomes" id="UP000310719"/>
    </source>
</evidence>